<keyword evidence="4 6" id="KW-1133">Transmembrane helix</keyword>
<evidence type="ECO:0000256" key="4">
    <source>
        <dbReference type="ARBA" id="ARBA00022989"/>
    </source>
</evidence>
<feature type="transmembrane region" description="Helical" evidence="6">
    <location>
        <begin position="510"/>
        <end position="535"/>
    </location>
</feature>
<keyword evidence="3 6" id="KW-0812">Transmembrane</keyword>
<proteinExistence type="predicted"/>
<evidence type="ECO:0000256" key="3">
    <source>
        <dbReference type="ARBA" id="ARBA00022692"/>
    </source>
</evidence>
<evidence type="ECO:0000313" key="8">
    <source>
        <dbReference type="EMBL" id="CAD7435155.1"/>
    </source>
</evidence>
<feature type="transmembrane region" description="Helical" evidence="6">
    <location>
        <begin position="121"/>
        <end position="140"/>
    </location>
</feature>
<dbReference type="EMBL" id="OB799156">
    <property type="protein sequence ID" value="CAD7435155.1"/>
    <property type="molecule type" value="Genomic_DNA"/>
</dbReference>
<dbReference type="InterPro" id="IPR011701">
    <property type="entry name" value="MFS"/>
</dbReference>
<feature type="transmembrane region" description="Helical" evidence="6">
    <location>
        <begin position="343"/>
        <end position="363"/>
    </location>
</feature>
<dbReference type="PROSITE" id="PS50850">
    <property type="entry name" value="MFS"/>
    <property type="match status" value="1"/>
</dbReference>
<dbReference type="PANTHER" id="PTHR23511:SF35">
    <property type="entry name" value="MAJOR FACILITATOR SUPERFAMILY (MFS) PROFILE DOMAIN-CONTAINING PROTEIN"/>
    <property type="match status" value="1"/>
</dbReference>
<reference evidence="8" key="1">
    <citation type="submission" date="2020-11" db="EMBL/GenBank/DDBJ databases">
        <authorList>
            <person name="Tran Van P."/>
        </authorList>
    </citation>
    <scope>NUCLEOTIDE SEQUENCE</scope>
</reference>
<keyword evidence="5 6" id="KW-0472">Membrane</keyword>
<feature type="transmembrane region" description="Helical" evidence="6">
    <location>
        <begin position="43"/>
        <end position="65"/>
    </location>
</feature>
<accession>A0A7R9EK94</accession>
<dbReference type="InterPro" id="IPR020846">
    <property type="entry name" value="MFS_dom"/>
</dbReference>
<dbReference type="GO" id="GO:0016020">
    <property type="term" value="C:membrane"/>
    <property type="evidence" value="ECO:0007669"/>
    <property type="project" value="UniProtKB-SubCell"/>
</dbReference>
<gene>
    <name evidence="8" type="ORF">TMSB3V08_LOCUS11803</name>
</gene>
<keyword evidence="2" id="KW-0813">Transport</keyword>
<evidence type="ECO:0000256" key="6">
    <source>
        <dbReference type="SAM" id="Phobius"/>
    </source>
</evidence>
<feature type="transmembrane region" description="Helical" evidence="6">
    <location>
        <begin position="460"/>
        <end position="479"/>
    </location>
</feature>
<protein>
    <recommendedName>
        <fullName evidence="7">Major facilitator superfamily (MFS) profile domain-containing protein</fullName>
    </recommendedName>
</protein>
<dbReference type="GO" id="GO:0022857">
    <property type="term" value="F:transmembrane transporter activity"/>
    <property type="evidence" value="ECO:0007669"/>
    <property type="project" value="InterPro"/>
</dbReference>
<evidence type="ECO:0000256" key="1">
    <source>
        <dbReference type="ARBA" id="ARBA00004141"/>
    </source>
</evidence>
<dbReference type="InterPro" id="IPR036259">
    <property type="entry name" value="MFS_trans_sf"/>
</dbReference>
<feature type="domain" description="Major facilitator superfamily (MFS) profile" evidence="7">
    <location>
        <begin position="1"/>
        <end position="144"/>
    </location>
</feature>
<evidence type="ECO:0000256" key="2">
    <source>
        <dbReference type="ARBA" id="ARBA00022448"/>
    </source>
</evidence>
<dbReference type="PANTHER" id="PTHR23511">
    <property type="entry name" value="SYNAPTIC VESICLE GLYCOPROTEIN 2"/>
    <property type="match status" value="1"/>
</dbReference>
<dbReference type="Pfam" id="PF07690">
    <property type="entry name" value="MFS_1"/>
    <property type="match status" value="1"/>
</dbReference>
<organism evidence="8">
    <name type="scientific">Timema monikensis</name>
    <dbReference type="NCBI Taxonomy" id="170555"/>
    <lineage>
        <taxon>Eukaryota</taxon>
        <taxon>Metazoa</taxon>
        <taxon>Ecdysozoa</taxon>
        <taxon>Arthropoda</taxon>
        <taxon>Hexapoda</taxon>
        <taxon>Insecta</taxon>
        <taxon>Pterygota</taxon>
        <taxon>Neoptera</taxon>
        <taxon>Polyneoptera</taxon>
        <taxon>Phasmatodea</taxon>
        <taxon>Timematodea</taxon>
        <taxon>Timematoidea</taxon>
        <taxon>Timematidae</taxon>
        <taxon>Timema</taxon>
    </lineage>
</organism>
<sequence length="608" mass="66218">MICSSHMWGFLADTRGRKRVLIAGLLADSVCSAAASFVPNFWLYLIFRFFNGFFICSSSNVVYAYMGEFHSNKNRTWAIMALGGFVSVGSIILTGIAWLVIPQPWRLELTPLLSYSSWRVFVLLCSVPSAVTALYLASVLPESPKILLVQGREEEALRILRRVYSLNSGLPQDQYKVLDRGYNIINQGEIPDRNIKEFYFRSGQCFVNEGPSQCFVNEGPSQCFVDEGPSQCFVDEGPSQCFVDEGPSQCFVDEGPSQCFVDEGPSQCFVDEGPSQCFVDEGPSQANEGGLFATIQVRWVVLDSSEVRAAPVTGGRNTPSVVLRSVWRQTAPLFRSPHLKNTAIACLMQFTFYSTSIGLVQWLPNMFNDIAEYYSRHSEPPSDICTAIGSVSDAVVANSSTSFAVLGSLSDVLGGVAANSSTSFAVLGSLSDVLGAVVANSSTDVTCLTTVSGDMFKNSMIHGSASGVFYVLGGLLINFAGKKNLLYVEVLLATGCGLGLYFVLTTTWVLVLSCLFVALLFSCIGILNCIVVDIFPTHLRSCSGQPPDWVVAGLQLLLRLFRAQRSGFSCWCFMLVLASSREDNACVAESVVTSRSGSKREMSEIKRV</sequence>
<dbReference type="SUPFAM" id="SSF103473">
    <property type="entry name" value="MFS general substrate transporter"/>
    <property type="match status" value="1"/>
</dbReference>
<dbReference type="AlphaFoldDB" id="A0A7R9EK94"/>
<name>A0A7R9EK94_9NEOP</name>
<comment type="subcellular location">
    <subcellularLocation>
        <location evidence="1">Membrane</location>
        <topology evidence="1">Multi-pass membrane protein</topology>
    </subcellularLocation>
</comment>
<feature type="transmembrane region" description="Helical" evidence="6">
    <location>
        <begin position="486"/>
        <end position="504"/>
    </location>
</feature>
<evidence type="ECO:0000256" key="5">
    <source>
        <dbReference type="ARBA" id="ARBA00023136"/>
    </source>
</evidence>
<feature type="transmembrane region" description="Helical" evidence="6">
    <location>
        <begin position="77"/>
        <end position="101"/>
    </location>
</feature>
<evidence type="ECO:0000259" key="7">
    <source>
        <dbReference type="PROSITE" id="PS50850"/>
    </source>
</evidence>
<dbReference type="Gene3D" id="1.20.1250.20">
    <property type="entry name" value="MFS general substrate transporter like domains"/>
    <property type="match status" value="2"/>
</dbReference>